<organism evidence="1 2">
    <name type="scientific">Burkholderia stabilis</name>
    <dbReference type="NCBI Taxonomy" id="95485"/>
    <lineage>
        <taxon>Bacteria</taxon>
        <taxon>Pseudomonadati</taxon>
        <taxon>Pseudomonadota</taxon>
        <taxon>Betaproteobacteria</taxon>
        <taxon>Burkholderiales</taxon>
        <taxon>Burkholderiaceae</taxon>
        <taxon>Burkholderia</taxon>
        <taxon>Burkholderia cepacia complex</taxon>
    </lineage>
</organism>
<evidence type="ECO:0000313" key="1">
    <source>
        <dbReference type="EMBL" id="VBB15837.1"/>
    </source>
</evidence>
<reference evidence="1 2" key="1">
    <citation type="submission" date="2017-11" db="EMBL/GenBank/DDBJ databases">
        <authorList>
            <person name="Seth-Smith MB H."/>
        </authorList>
    </citation>
    <scope>NUCLEOTIDE SEQUENCE [LARGE SCALE GENOMIC DNA]</scope>
    <source>
        <strain evidence="1">E</strain>
    </source>
</reference>
<proteinExistence type="predicted"/>
<accession>A0AAJ5NCE6</accession>
<dbReference type="Proteomes" id="UP000268684">
    <property type="component" value="Chromosome II"/>
</dbReference>
<name>A0AAJ5NCE6_9BURK</name>
<protein>
    <submittedName>
        <fullName evidence="1">Uncharacterized protein</fullName>
    </submittedName>
</protein>
<dbReference type="AlphaFoldDB" id="A0AAJ5NCE6"/>
<evidence type="ECO:0000313" key="2">
    <source>
        <dbReference type="Proteomes" id="UP000268684"/>
    </source>
</evidence>
<sequence length="159" mass="18194">MPRFHKFDIARSQLETAVQIFLNQRNFSSVITLAGAASGILDELVRRAGKEPFVDYARRVHDAYAGKMPKRQSYFHHMEKLLGISAHKHLAETDTPTVEIDLEKRATDSLTRAVSDYIALQGQDEPFVKAFLGWTWENCNGKDLMEQYKAVPEKMRPLK</sequence>
<gene>
    <name evidence="1" type="ORF">BSTAB16_6035</name>
</gene>
<dbReference type="EMBL" id="LR025743">
    <property type="protein sequence ID" value="VBB15837.1"/>
    <property type="molecule type" value="Genomic_DNA"/>
</dbReference>
<keyword evidence="2" id="KW-1185">Reference proteome</keyword>